<name>A0A7S2TS31_9EUKA</name>
<dbReference type="EMBL" id="HBHP01019178">
    <property type="protein sequence ID" value="CAD9767849.1"/>
    <property type="molecule type" value="Transcribed_RNA"/>
</dbReference>
<feature type="region of interest" description="Disordered" evidence="2">
    <location>
        <begin position="1"/>
        <end position="157"/>
    </location>
</feature>
<evidence type="ECO:0000256" key="1">
    <source>
        <dbReference type="SAM" id="Coils"/>
    </source>
</evidence>
<evidence type="ECO:0000313" key="3">
    <source>
        <dbReference type="EMBL" id="CAD9767849.1"/>
    </source>
</evidence>
<gene>
    <name evidence="3" type="ORF">LSP00402_LOCUS11918</name>
</gene>
<reference evidence="3" key="1">
    <citation type="submission" date="2021-01" db="EMBL/GenBank/DDBJ databases">
        <authorList>
            <person name="Corre E."/>
            <person name="Pelletier E."/>
            <person name="Niang G."/>
            <person name="Scheremetjew M."/>
            <person name="Finn R."/>
            <person name="Kale V."/>
            <person name="Holt S."/>
            <person name="Cochrane G."/>
            <person name="Meng A."/>
            <person name="Brown T."/>
            <person name="Cohen L."/>
        </authorList>
    </citation>
    <scope>NUCLEOTIDE SEQUENCE</scope>
    <source>
        <strain evidence="3">CCMP622</strain>
    </source>
</reference>
<organism evidence="3">
    <name type="scientific">Lotharella oceanica</name>
    <dbReference type="NCBI Taxonomy" id="641309"/>
    <lineage>
        <taxon>Eukaryota</taxon>
        <taxon>Sar</taxon>
        <taxon>Rhizaria</taxon>
        <taxon>Cercozoa</taxon>
        <taxon>Chlorarachniophyceae</taxon>
        <taxon>Lotharella</taxon>
    </lineage>
</organism>
<proteinExistence type="predicted"/>
<keyword evidence="1" id="KW-0175">Coiled coil</keyword>
<evidence type="ECO:0000256" key="2">
    <source>
        <dbReference type="SAM" id="MobiDB-lite"/>
    </source>
</evidence>
<accession>A0A7S2TS31</accession>
<dbReference type="AlphaFoldDB" id="A0A7S2TS31"/>
<feature type="compositionally biased region" description="Polar residues" evidence="2">
    <location>
        <begin position="30"/>
        <end position="49"/>
    </location>
</feature>
<feature type="coiled-coil region" evidence="1">
    <location>
        <begin position="187"/>
        <end position="270"/>
    </location>
</feature>
<protein>
    <submittedName>
        <fullName evidence="3">Uncharacterized protein</fullName>
    </submittedName>
</protein>
<dbReference type="SUPFAM" id="SSF57997">
    <property type="entry name" value="Tropomyosin"/>
    <property type="match status" value="1"/>
</dbReference>
<dbReference type="Gene3D" id="1.20.5.340">
    <property type="match status" value="1"/>
</dbReference>
<sequence length="413" mass="46897">MSGRKHRRSGFGSRTLGGRRQSEEWRNLIRISQESLYRGRSMSNLTTSPHTERFRTPKRTHRHSRSSYRLEDLDPSSKNQRNRFGPSKTPSRARRVHYQPKSTLSAPRLHRNTKSRVPALSEDEVHVNSESDSETSSFRKAALSKSGPIQLPRRRTLPPNSFPSLNYLVDENKEFLLKINLCLEKHNKTLEKKVETLLKLNQSLKKDVKAKDLEIDEITGELHQTEDKVISAEERLDESQSKLKLAETRVASLEERCKQLEGILNKVLSRSTREAADGCTLSNDAASLGSVKSEGLLPFDSVARVFPRTTRNIQSQRRRRSLRRRSRTLSNLYEVSQQDGGLTTPGAIIEKPAAMINNDSDSKRVTMLQQAAKIGVPNAIVALARCYMEGKGVKKYRNVPEFLCYDLMKMDAG</sequence>
<feature type="compositionally biased region" description="Basic residues" evidence="2">
    <location>
        <begin position="56"/>
        <end position="66"/>
    </location>
</feature>